<keyword evidence="2 3" id="KW-0808">Transferase</keyword>
<protein>
    <recommendedName>
        <fullName evidence="4">GT23 domain-containing protein</fullName>
    </recommendedName>
</protein>
<name>B3S9V9_TRIAD</name>
<dbReference type="OMA" id="REANFYP"/>
<evidence type="ECO:0000256" key="2">
    <source>
        <dbReference type="ARBA" id="ARBA00022679"/>
    </source>
</evidence>
<gene>
    <name evidence="5" type="ORF">TRIADDRAFT_8131</name>
</gene>
<evidence type="ECO:0000313" key="5">
    <source>
        <dbReference type="EMBL" id="EDV20603.1"/>
    </source>
</evidence>
<evidence type="ECO:0000256" key="3">
    <source>
        <dbReference type="PROSITE-ProRule" id="PRU00992"/>
    </source>
</evidence>
<feature type="domain" description="GT23" evidence="4">
    <location>
        <begin position="1"/>
        <end position="108"/>
    </location>
</feature>
<dbReference type="AlphaFoldDB" id="B3S9V9"/>
<accession>B3S9V9</accession>
<dbReference type="HOGENOM" id="CLU_149039_0_0_1"/>
<keyword evidence="6" id="KW-1185">Reference proteome</keyword>
<reference evidence="5 6" key="1">
    <citation type="journal article" date="2008" name="Nature">
        <title>The Trichoplax genome and the nature of placozoans.</title>
        <authorList>
            <person name="Srivastava M."/>
            <person name="Begovic E."/>
            <person name="Chapman J."/>
            <person name="Putnam N.H."/>
            <person name="Hellsten U."/>
            <person name="Kawashima T."/>
            <person name="Kuo A."/>
            <person name="Mitros T."/>
            <person name="Salamov A."/>
            <person name="Carpenter M.L."/>
            <person name="Signorovitch A.Y."/>
            <person name="Moreno M.A."/>
            <person name="Kamm K."/>
            <person name="Grimwood J."/>
            <person name="Schmutz J."/>
            <person name="Shapiro H."/>
            <person name="Grigoriev I.V."/>
            <person name="Buss L.W."/>
            <person name="Schierwater B."/>
            <person name="Dellaporta S.L."/>
            <person name="Rokhsar D.S."/>
        </authorList>
    </citation>
    <scope>NUCLEOTIDE SEQUENCE [LARGE SCALE GENOMIC DNA]</scope>
    <source>
        <strain evidence="5 6">Grell-BS-1999</strain>
    </source>
</reference>
<dbReference type="Proteomes" id="UP000009022">
    <property type="component" value="Unassembled WGS sequence"/>
</dbReference>
<dbReference type="RefSeq" id="XP_002117029.1">
    <property type="nucleotide sequence ID" value="XM_002116993.1"/>
</dbReference>
<dbReference type="EMBL" id="DS985259">
    <property type="protein sequence ID" value="EDV20603.1"/>
    <property type="molecule type" value="Genomic_DNA"/>
</dbReference>
<dbReference type="CTD" id="6758183"/>
<dbReference type="GO" id="GO:0016758">
    <property type="term" value="F:hexosyltransferase activity"/>
    <property type="evidence" value="ECO:0007669"/>
    <property type="project" value="UniProtKB-UniRule"/>
</dbReference>
<evidence type="ECO:0000259" key="4">
    <source>
        <dbReference type="PROSITE" id="PS51659"/>
    </source>
</evidence>
<keyword evidence="1 3" id="KW-0328">Glycosyltransferase</keyword>
<comment type="caution">
    <text evidence="3">Lacks conserved residue(s) required for the propagation of feature annotation.</text>
</comment>
<sequence>MPSELFYNAINFKYKPIAWWIGLLSKYIVRPNDKFKQFIDQSRKKLRFQSPIVGLHIRHTDKKLETRLFNIDKYIIKVKAFYDRLVSQKVNFKKRIFVVTDEPQLVDQ</sequence>
<dbReference type="InterPro" id="IPR027350">
    <property type="entry name" value="GT23_dom"/>
</dbReference>
<evidence type="ECO:0000256" key="1">
    <source>
        <dbReference type="ARBA" id="ARBA00022676"/>
    </source>
</evidence>
<dbReference type="PROSITE" id="PS51659">
    <property type="entry name" value="GT23"/>
    <property type="match status" value="1"/>
</dbReference>
<dbReference type="Gene3D" id="3.40.50.11350">
    <property type="match status" value="1"/>
</dbReference>
<dbReference type="GeneID" id="6758183"/>
<proteinExistence type="inferred from homology"/>
<comment type="similarity">
    <text evidence="3">Belongs to the glycosyltransferase 23 family.</text>
</comment>
<dbReference type="InParanoid" id="B3S9V9"/>
<dbReference type="PhylomeDB" id="B3S9V9"/>
<dbReference type="Pfam" id="PF19745">
    <property type="entry name" value="FUT8_N_cat"/>
    <property type="match status" value="1"/>
</dbReference>
<feature type="non-terminal residue" evidence="5">
    <location>
        <position position="108"/>
    </location>
</feature>
<organism evidence="5 6">
    <name type="scientific">Trichoplax adhaerens</name>
    <name type="common">Trichoplax reptans</name>
    <dbReference type="NCBI Taxonomy" id="10228"/>
    <lineage>
        <taxon>Eukaryota</taxon>
        <taxon>Metazoa</taxon>
        <taxon>Placozoa</taxon>
        <taxon>Uniplacotomia</taxon>
        <taxon>Trichoplacea</taxon>
        <taxon>Trichoplacidae</taxon>
        <taxon>Trichoplax</taxon>
    </lineage>
</organism>
<evidence type="ECO:0000313" key="6">
    <source>
        <dbReference type="Proteomes" id="UP000009022"/>
    </source>
</evidence>
<dbReference type="eggNOG" id="KOG3705">
    <property type="taxonomic scope" value="Eukaryota"/>
</dbReference>
<dbReference type="PANTHER" id="PTHR13132:SF29">
    <property type="entry name" value="ALPHA-(1,6)-FUCOSYLTRANSFERASE"/>
    <property type="match status" value="1"/>
</dbReference>
<dbReference type="KEGG" id="tad:TRIADDRAFT_8131"/>
<dbReference type="InterPro" id="IPR045573">
    <property type="entry name" value="Fut8_N_cat"/>
</dbReference>
<dbReference type="OrthoDB" id="2014825at2759"/>
<dbReference type="PANTHER" id="PTHR13132">
    <property type="entry name" value="ALPHA- 1,6 -FUCOSYLTRANSFERASE"/>
    <property type="match status" value="1"/>
</dbReference>